<feature type="compositionally biased region" description="Polar residues" evidence="1">
    <location>
        <begin position="55"/>
        <end position="68"/>
    </location>
</feature>
<gene>
    <name evidence="2" type="ORF">BpHYR1_031882</name>
</gene>
<dbReference type="AlphaFoldDB" id="A0A3M7P9H0"/>
<dbReference type="Proteomes" id="UP000276133">
    <property type="component" value="Unassembled WGS sequence"/>
</dbReference>
<sequence>NSTTKIFLLNVIENYQSVTEPSTNIKSDQKENFNFKTSRSQSKTIVNLDQDEESLSPSPQQTSQVETPKTCSNKIQTIKSIISITKLQNEFYYAVVFWISDSKFSLVSLCQIHTERDQINQVGQNYDTSFGYSKHLACVKIIVVLSEEFPQILVSRTDKIKIDNEIHKCGEKQGSLTFRKVILILVPNRKEWVSRTMTELMIDFSDQFNVTFELVKVKDRTFDLGLAKGRINQIIQDSKKKISENGIM</sequence>
<name>A0A3M7P9H0_BRAPC</name>
<evidence type="ECO:0000313" key="3">
    <source>
        <dbReference type="Proteomes" id="UP000276133"/>
    </source>
</evidence>
<evidence type="ECO:0000256" key="1">
    <source>
        <dbReference type="SAM" id="MobiDB-lite"/>
    </source>
</evidence>
<keyword evidence="3" id="KW-1185">Reference proteome</keyword>
<feature type="region of interest" description="Disordered" evidence="1">
    <location>
        <begin position="48"/>
        <end position="68"/>
    </location>
</feature>
<comment type="caution">
    <text evidence="2">The sequence shown here is derived from an EMBL/GenBank/DDBJ whole genome shotgun (WGS) entry which is preliminary data.</text>
</comment>
<reference evidence="2 3" key="1">
    <citation type="journal article" date="2018" name="Sci. Rep.">
        <title>Genomic signatures of local adaptation to the degree of environmental predictability in rotifers.</title>
        <authorList>
            <person name="Franch-Gras L."/>
            <person name="Hahn C."/>
            <person name="Garcia-Roger E.M."/>
            <person name="Carmona M.J."/>
            <person name="Serra M."/>
            <person name="Gomez A."/>
        </authorList>
    </citation>
    <scope>NUCLEOTIDE SEQUENCE [LARGE SCALE GENOMIC DNA]</scope>
    <source>
        <strain evidence="2">HYR1</strain>
    </source>
</reference>
<protein>
    <submittedName>
        <fullName evidence="2">Uncharacterized protein</fullName>
    </submittedName>
</protein>
<feature type="non-terminal residue" evidence="2">
    <location>
        <position position="1"/>
    </location>
</feature>
<evidence type="ECO:0000313" key="2">
    <source>
        <dbReference type="EMBL" id="RMZ95735.1"/>
    </source>
</evidence>
<proteinExistence type="predicted"/>
<organism evidence="2 3">
    <name type="scientific">Brachionus plicatilis</name>
    <name type="common">Marine rotifer</name>
    <name type="synonym">Brachionus muelleri</name>
    <dbReference type="NCBI Taxonomy" id="10195"/>
    <lineage>
        <taxon>Eukaryota</taxon>
        <taxon>Metazoa</taxon>
        <taxon>Spiralia</taxon>
        <taxon>Gnathifera</taxon>
        <taxon>Rotifera</taxon>
        <taxon>Eurotatoria</taxon>
        <taxon>Monogononta</taxon>
        <taxon>Pseudotrocha</taxon>
        <taxon>Ploima</taxon>
        <taxon>Brachionidae</taxon>
        <taxon>Brachionus</taxon>
    </lineage>
</organism>
<feature type="non-terminal residue" evidence="2">
    <location>
        <position position="248"/>
    </location>
</feature>
<accession>A0A3M7P9H0</accession>
<dbReference type="EMBL" id="REGN01012346">
    <property type="protein sequence ID" value="RMZ95735.1"/>
    <property type="molecule type" value="Genomic_DNA"/>
</dbReference>